<evidence type="ECO:0000259" key="2">
    <source>
        <dbReference type="Pfam" id="PF17919"/>
    </source>
</evidence>
<dbReference type="Proteomes" id="UP001201163">
    <property type="component" value="Unassembled WGS sequence"/>
</dbReference>
<evidence type="ECO:0000313" key="3">
    <source>
        <dbReference type="EMBL" id="KAH8990873.1"/>
    </source>
</evidence>
<organism evidence="3 4">
    <name type="scientific">Lactarius akahatsu</name>
    <dbReference type="NCBI Taxonomy" id="416441"/>
    <lineage>
        <taxon>Eukaryota</taxon>
        <taxon>Fungi</taxon>
        <taxon>Dikarya</taxon>
        <taxon>Basidiomycota</taxon>
        <taxon>Agaricomycotina</taxon>
        <taxon>Agaricomycetes</taxon>
        <taxon>Russulales</taxon>
        <taxon>Russulaceae</taxon>
        <taxon>Lactarius</taxon>
    </lineage>
</organism>
<evidence type="ECO:0000313" key="4">
    <source>
        <dbReference type="Proteomes" id="UP001201163"/>
    </source>
</evidence>
<feature type="region of interest" description="Disordered" evidence="1">
    <location>
        <begin position="180"/>
        <end position="202"/>
    </location>
</feature>
<reference evidence="3" key="1">
    <citation type="submission" date="2022-01" db="EMBL/GenBank/DDBJ databases">
        <title>Comparative genomics reveals a dynamic genome evolution in the ectomycorrhizal milk-cap (Lactarius) mushrooms.</title>
        <authorList>
            <consortium name="DOE Joint Genome Institute"/>
            <person name="Lebreton A."/>
            <person name="Tang N."/>
            <person name="Kuo A."/>
            <person name="LaButti K."/>
            <person name="Drula E."/>
            <person name="Barry K."/>
            <person name="Clum A."/>
            <person name="Lipzen A."/>
            <person name="Mousain D."/>
            <person name="Ng V."/>
            <person name="Wang R."/>
            <person name="Wang X."/>
            <person name="Dai Y."/>
            <person name="Henrissat B."/>
            <person name="Grigoriev I.V."/>
            <person name="Guerin-Laguette A."/>
            <person name="Yu F."/>
            <person name="Martin F.M."/>
        </authorList>
    </citation>
    <scope>NUCLEOTIDE SEQUENCE</scope>
    <source>
        <strain evidence="3">QP</strain>
    </source>
</reference>
<name>A0AAD4LJL2_9AGAM</name>
<dbReference type="Pfam" id="PF17919">
    <property type="entry name" value="RT_RNaseH_2"/>
    <property type="match status" value="1"/>
</dbReference>
<accession>A0AAD4LJL2</accession>
<sequence>MKLLEGSPKPGSPIVWTNDRELAMQQLKAAFTSADLLIHPTPWRLFVIDTDASGDCGAVLQQTGTPFAVPKKGPYIVSVLSSPAVHEGEADFDRGLVAGVGSQGPFRAIEEADEDTEGDEEHLEVEEDEGARSKQAHYKPARENVSANTAVGLNLVAPMPKPEPRRDPESPLEAFAVNNPTLPVYLGPPKAMIPNDAASSLV</sequence>
<proteinExistence type="predicted"/>
<protein>
    <recommendedName>
        <fullName evidence="2">Reverse transcriptase/retrotransposon-derived protein RNase H-like domain-containing protein</fullName>
    </recommendedName>
</protein>
<dbReference type="SUPFAM" id="SSF56672">
    <property type="entry name" value="DNA/RNA polymerases"/>
    <property type="match status" value="1"/>
</dbReference>
<dbReference type="EMBL" id="JAKELL010000029">
    <property type="protein sequence ID" value="KAH8990873.1"/>
    <property type="molecule type" value="Genomic_DNA"/>
</dbReference>
<dbReference type="InterPro" id="IPR041577">
    <property type="entry name" value="RT_RNaseH_2"/>
</dbReference>
<dbReference type="InterPro" id="IPR043502">
    <property type="entry name" value="DNA/RNA_pol_sf"/>
</dbReference>
<gene>
    <name evidence="3" type="ORF">EDB92DRAFT_1946397</name>
</gene>
<evidence type="ECO:0000256" key="1">
    <source>
        <dbReference type="SAM" id="MobiDB-lite"/>
    </source>
</evidence>
<feature type="compositionally biased region" description="Acidic residues" evidence="1">
    <location>
        <begin position="112"/>
        <end position="129"/>
    </location>
</feature>
<feature type="domain" description="Reverse transcriptase/retrotransposon-derived protein RNase H-like" evidence="2">
    <location>
        <begin position="16"/>
        <end position="64"/>
    </location>
</feature>
<keyword evidence="4" id="KW-1185">Reference proteome</keyword>
<feature type="region of interest" description="Disordered" evidence="1">
    <location>
        <begin position="112"/>
        <end position="138"/>
    </location>
</feature>
<comment type="caution">
    <text evidence="3">The sequence shown here is derived from an EMBL/GenBank/DDBJ whole genome shotgun (WGS) entry which is preliminary data.</text>
</comment>
<dbReference type="AlphaFoldDB" id="A0AAD4LJL2"/>